<organism evidence="1 2">
    <name type="scientific">Geodia barretti</name>
    <name type="common">Barrett's horny sponge</name>
    <dbReference type="NCBI Taxonomy" id="519541"/>
    <lineage>
        <taxon>Eukaryota</taxon>
        <taxon>Metazoa</taxon>
        <taxon>Porifera</taxon>
        <taxon>Demospongiae</taxon>
        <taxon>Heteroscleromorpha</taxon>
        <taxon>Tetractinellida</taxon>
        <taxon>Astrophorina</taxon>
        <taxon>Geodiidae</taxon>
        <taxon>Geodia</taxon>
    </lineage>
</organism>
<reference evidence="1" key="1">
    <citation type="submission" date="2023-03" db="EMBL/GenBank/DDBJ databases">
        <authorList>
            <person name="Steffen K."/>
            <person name="Cardenas P."/>
        </authorList>
    </citation>
    <scope>NUCLEOTIDE SEQUENCE</scope>
</reference>
<dbReference type="InterPro" id="IPR011723">
    <property type="entry name" value="Znf/thioredoxin_put"/>
</dbReference>
<protein>
    <recommendedName>
        <fullName evidence="3">Zinc finger/thioredoxin putative domain-containing protein</fullName>
    </recommendedName>
</protein>
<evidence type="ECO:0000313" key="1">
    <source>
        <dbReference type="EMBL" id="CAI8045761.1"/>
    </source>
</evidence>
<evidence type="ECO:0000313" key="2">
    <source>
        <dbReference type="Proteomes" id="UP001174909"/>
    </source>
</evidence>
<dbReference type="NCBIfam" id="TIGR02098">
    <property type="entry name" value="MJ0042_CXXC"/>
    <property type="match status" value="1"/>
</dbReference>
<gene>
    <name evidence="1" type="ORF">GBAR_LOCUS25313</name>
</gene>
<proteinExistence type="predicted"/>
<dbReference type="AlphaFoldDB" id="A0AA35XAX0"/>
<accession>A0AA35XAX0</accession>
<dbReference type="Proteomes" id="UP001174909">
    <property type="component" value="Unassembled WGS sequence"/>
</dbReference>
<keyword evidence="2" id="KW-1185">Reference proteome</keyword>
<dbReference type="EMBL" id="CASHTH010003505">
    <property type="protein sequence ID" value="CAI8045761.1"/>
    <property type="molecule type" value="Genomic_DNA"/>
</dbReference>
<comment type="caution">
    <text evidence="1">The sequence shown here is derived from an EMBL/GenBank/DDBJ whole genome shotgun (WGS) entry which is preliminary data.</text>
</comment>
<evidence type="ECO:0008006" key="3">
    <source>
        <dbReference type="Google" id="ProtNLM"/>
    </source>
</evidence>
<name>A0AA35XAX0_GEOBA</name>
<sequence>MGDAVSMPKDRQVSMRGFSVVCDDCGAIFYVSHEIVSGRENKKRCSRCSAITSEERVGRHESLRKCSTCQSLFSVPRTISDQPPNHEMNCLRCGDTHRELIRAKDYVQVSLQRGMDRMTVTCPRSMQAELRRCITNRQEQGYNMLSLTEESI</sequence>